<keyword evidence="3" id="KW-1185">Reference proteome</keyword>
<evidence type="ECO:0000313" key="3">
    <source>
        <dbReference type="Proteomes" id="UP000197065"/>
    </source>
</evidence>
<protein>
    <recommendedName>
        <fullName evidence="4">Winged helix-turn-helix domain-containing protein</fullName>
    </recommendedName>
</protein>
<dbReference type="PANTHER" id="PTHR30528:SF0">
    <property type="entry name" value="CYTOPLASMIC PROTEIN"/>
    <property type="match status" value="1"/>
</dbReference>
<dbReference type="EMBL" id="FYEH01000002">
    <property type="protein sequence ID" value="SNB61607.1"/>
    <property type="molecule type" value="Genomic_DNA"/>
</dbReference>
<dbReference type="RefSeq" id="WP_088560143.1">
    <property type="nucleotide sequence ID" value="NZ_FYEH01000002.1"/>
</dbReference>
<evidence type="ECO:0000313" key="2">
    <source>
        <dbReference type="EMBL" id="SNB61607.1"/>
    </source>
</evidence>
<dbReference type="OrthoDB" id="9787207at2"/>
<gene>
    <name evidence="2" type="ORF">SAMN07250955_102298</name>
</gene>
<organism evidence="2 3">
    <name type="scientific">Arboricoccus pini</name>
    <dbReference type="NCBI Taxonomy" id="1963835"/>
    <lineage>
        <taxon>Bacteria</taxon>
        <taxon>Pseudomonadati</taxon>
        <taxon>Pseudomonadota</taxon>
        <taxon>Alphaproteobacteria</taxon>
        <taxon>Geminicoccales</taxon>
        <taxon>Geminicoccaceae</taxon>
        <taxon>Arboricoccus</taxon>
    </lineage>
</organism>
<name>A0A212QQA5_9PROT</name>
<dbReference type="Proteomes" id="UP000197065">
    <property type="component" value="Unassembled WGS sequence"/>
</dbReference>
<proteinExistence type="predicted"/>
<feature type="region of interest" description="Disordered" evidence="1">
    <location>
        <begin position="1"/>
        <end position="20"/>
    </location>
</feature>
<dbReference type="InterPro" id="IPR009351">
    <property type="entry name" value="AlkZ-like"/>
</dbReference>
<accession>A0A212QQA5</accession>
<evidence type="ECO:0000256" key="1">
    <source>
        <dbReference type="SAM" id="MobiDB-lite"/>
    </source>
</evidence>
<evidence type="ECO:0008006" key="4">
    <source>
        <dbReference type="Google" id="ProtNLM"/>
    </source>
</evidence>
<dbReference type="Pfam" id="PF06224">
    <property type="entry name" value="AlkZ-like"/>
    <property type="match status" value="1"/>
</dbReference>
<feature type="compositionally biased region" description="Polar residues" evidence="1">
    <location>
        <begin position="1"/>
        <end position="15"/>
    </location>
</feature>
<sequence>MSSNLEATAEPTSSGRRPERLSLRQARALALAAQGLADGRPISPPAGARLAGAIDRLGLLQLDSVSVVVRAHYMPLFSRLGAYARDDLDRLAAHHPKRPRPRDRRLFEYWAHEASLLPIALQPLFRWRMDDAEAGLGMWKGIAQFGHEQREVVRRVLLEIEALGPLGVSDLEDAGSRSGAWWGWNSGKLALEFLFWTGRITAAGRRGFERLYDLPSRVLPDAILATPTPPREDAQRDLLARAAVALGVATAADLRDYYRLPVEGTAARLAELVEAGHIWPVVVEGWRQPAFMSAGARLPRRPRARALLAPFDPLVFERGRVERLFGFNYRIEIYVPAAKRRHGYYVLPFLMGDRLVARVDLKTERKLGRLLVRAAYLEPGQGEGPVAEALAGELCLIARWLGLERVEIAQRGDLAAALGQAPGMNIQHAEEIMDEAAAST</sequence>
<dbReference type="PANTHER" id="PTHR30528">
    <property type="entry name" value="CYTOPLASMIC PROTEIN"/>
    <property type="match status" value="1"/>
</dbReference>
<reference evidence="2 3" key="1">
    <citation type="submission" date="2017-06" db="EMBL/GenBank/DDBJ databases">
        <authorList>
            <person name="Kim H.J."/>
            <person name="Triplett B.A."/>
        </authorList>
    </citation>
    <scope>NUCLEOTIDE SEQUENCE [LARGE SCALE GENOMIC DNA]</scope>
    <source>
        <strain evidence="2 3">B29T1</strain>
    </source>
</reference>
<dbReference type="AlphaFoldDB" id="A0A212QQA5"/>